<dbReference type="GO" id="GO:0009378">
    <property type="term" value="F:four-way junction helicase activity"/>
    <property type="evidence" value="ECO:0007669"/>
    <property type="project" value="InterPro"/>
</dbReference>
<dbReference type="InterPro" id="IPR008823">
    <property type="entry name" value="RuvB_wg_C"/>
</dbReference>
<feature type="domain" description="RuvB winged helix C-terminal" evidence="1">
    <location>
        <begin position="37"/>
        <end position="107"/>
    </location>
</feature>
<dbReference type="GO" id="GO:0006281">
    <property type="term" value="P:DNA repair"/>
    <property type="evidence" value="ECO:0007669"/>
    <property type="project" value="InterPro"/>
</dbReference>
<comment type="caution">
    <text evidence="2">The sequence shown here is derived from an EMBL/GenBank/DDBJ whole genome shotgun (WGS) entry which is preliminary data.</text>
</comment>
<organism evidence="2 3">
    <name type="scientific">Candidatus Thermofonsia Clade 3 bacterium</name>
    <dbReference type="NCBI Taxonomy" id="2364212"/>
    <lineage>
        <taxon>Bacteria</taxon>
        <taxon>Bacillati</taxon>
        <taxon>Chloroflexota</taxon>
        <taxon>Candidatus Thermofontia</taxon>
        <taxon>Candidatus Thermofonsia Clade 3</taxon>
    </lineage>
</organism>
<dbReference type="Proteomes" id="UP000230790">
    <property type="component" value="Unassembled WGS sequence"/>
</dbReference>
<dbReference type="InterPro" id="IPR036390">
    <property type="entry name" value="WH_DNA-bd_sf"/>
</dbReference>
<name>A0A2M8Q6L2_9CHLR</name>
<dbReference type="GO" id="GO:0006310">
    <property type="term" value="P:DNA recombination"/>
    <property type="evidence" value="ECO:0007669"/>
    <property type="project" value="InterPro"/>
</dbReference>
<reference evidence="2 3" key="1">
    <citation type="submission" date="2017-11" db="EMBL/GenBank/DDBJ databases">
        <title>Evolution of Phototrophy in the Chloroflexi Phylum Driven by Horizontal Gene Transfer.</title>
        <authorList>
            <person name="Ward L.M."/>
            <person name="Hemp J."/>
            <person name="Shih P.M."/>
            <person name="Mcglynn S.E."/>
            <person name="Fischer W."/>
        </authorList>
    </citation>
    <scope>NUCLEOTIDE SEQUENCE [LARGE SCALE GENOMIC DNA]</scope>
    <source>
        <strain evidence="2">JP3_7</strain>
    </source>
</reference>
<evidence type="ECO:0000313" key="2">
    <source>
        <dbReference type="EMBL" id="PJF45427.1"/>
    </source>
</evidence>
<protein>
    <recommendedName>
        <fullName evidence="1">RuvB winged helix C-terminal domain-containing protein</fullName>
    </recommendedName>
</protein>
<gene>
    <name evidence="2" type="ORF">CUN48_18940</name>
</gene>
<dbReference type="InterPro" id="IPR036388">
    <property type="entry name" value="WH-like_DNA-bd_sf"/>
</dbReference>
<sequence>QDFAIAHMPDDEHDISKAPLTPSIVTQAMKAEGIDIWGLTRIERRVLAAIFQRFSAGRQTGIGVRAIAAAIGESHETVEHVLEPNLVRLGFVQRTERGRTLTDLGLEAAVREISGEVLY</sequence>
<evidence type="ECO:0000259" key="1">
    <source>
        <dbReference type="Pfam" id="PF05491"/>
    </source>
</evidence>
<dbReference type="EMBL" id="PGTN01001102">
    <property type="protein sequence ID" value="PJF45427.1"/>
    <property type="molecule type" value="Genomic_DNA"/>
</dbReference>
<dbReference type="Pfam" id="PF05491">
    <property type="entry name" value="WHD_RuvB"/>
    <property type="match status" value="1"/>
</dbReference>
<dbReference type="PANTHER" id="PTHR42848:SF1">
    <property type="entry name" value="HOLLIDAY JUNCTION BRANCH MIGRATION COMPLEX SUBUNIT RUVB"/>
    <property type="match status" value="1"/>
</dbReference>
<accession>A0A2M8Q6L2</accession>
<dbReference type="SUPFAM" id="SSF46785">
    <property type="entry name" value="Winged helix' DNA-binding domain"/>
    <property type="match status" value="1"/>
</dbReference>
<dbReference type="InterPro" id="IPR004605">
    <property type="entry name" value="DNA_helicase_Holl-junc_RuvB"/>
</dbReference>
<dbReference type="GO" id="GO:0003677">
    <property type="term" value="F:DNA binding"/>
    <property type="evidence" value="ECO:0007669"/>
    <property type="project" value="InterPro"/>
</dbReference>
<feature type="non-terminal residue" evidence="2">
    <location>
        <position position="119"/>
    </location>
</feature>
<dbReference type="AlphaFoldDB" id="A0A2M8Q6L2"/>
<dbReference type="PANTHER" id="PTHR42848">
    <property type="match status" value="1"/>
</dbReference>
<proteinExistence type="predicted"/>
<dbReference type="Gene3D" id="1.10.10.10">
    <property type="entry name" value="Winged helix-like DNA-binding domain superfamily/Winged helix DNA-binding domain"/>
    <property type="match status" value="1"/>
</dbReference>
<dbReference type="GO" id="GO:0005524">
    <property type="term" value="F:ATP binding"/>
    <property type="evidence" value="ECO:0007669"/>
    <property type="project" value="InterPro"/>
</dbReference>
<feature type="non-terminal residue" evidence="2">
    <location>
        <position position="1"/>
    </location>
</feature>
<evidence type="ECO:0000313" key="3">
    <source>
        <dbReference type="Proteomes" id="UP000230790"/>
    </source>
</evidence>